<dbReference type="GO" id="GO:0000976">
    <property type="term" value="F:transcription cis-regulatory region binding"/>
    <property type="evidence" value="ECO:0007669"/>
    <property type="project" value="TreeGrafter"/>
</dbReference>
<feature type="domain" description="HTH tetR-type" evidence="3">
    <location>
        <begin position="18"/>
        <end position="78"/>
    </location>
</feature>
<dbReference type="RefSeq" id="WP_066911724.1">
    <property type="nucleotide sequence ID" value="NZ_CSTD01000001.1"/>
</dbReference>
<dbReference type="InterPro" id="IPR001647">
    <property type="entry name" value="HTH_TetR"/>
</dbReference>
<evidence type="ECO:0000256" key="1">
    <source>
        <dbReference type="ARBA" id="ARBA00023125"/>
    </source>
</evidence>
<name>A0A0U0W4W6_MYCBE</name>
<organism evidence="4 5">
    <name type="scientific">Mycobacterium bohemicum DSM 44277</name>
    <dbReference type="NCBI Taxonomy" id="1236609"/>
    <lineage>
        <taxon>Bacteria</taxon>
        <taxon>Bacillati</taxon>
        <taxon>Actinomycetota</taxon>
        <taxon>Actinomycetes</taxon>
        <taxon>Mycobacteriales</taxon>
        <taxon>Mycobacteriaceae</taxon>
        <taxon>Mycobacterium</taxon>
    </lineage>
</organism>
<protein>
    <submittedName>
        <fullName evidence="4">TetR family transcriptional regulator</fullName>
    </submittedName>
</protein>
<dbReference type="SUPFAM" id="SSF48498">
    <property type="entry name" value="Tetracyclin repressor-like, C-terminal domain"/>
    <property type="match status" value="1"/>
</dbReference>
<dbReference type="InterPro" id="IPR036271">
    <property type="entry name" value="Tet_transcr_reg_TetR-rel_C_sf"/>
</dbReference>
<dbReference type="PANTHER" id="PTHR30055:SF226">
    <property type="entry name" value="HTH-TYPE TRANSCRIPTIONAL REGULATOR PKSA"/>
    <property type="match status" value="1"/>
</dbReference>
<reference evidence="4 5" key="1">
    <citation type="submission" date="2015-03" db="EMBL/GenBank/DDBJ databases">
        <authorList>
            <person name="Murphy D."/>
        </authorList>
    </citation>
    <scope>NUCLEOTIDE SEQUENCE [LARGE SCALE GENOMIC DNA]</scope>
    <source>
        <strain evidence="4 5">DSM 44277</strain>
    </source>
</reference>
<dbReference type="AlphaFoldDB" id="A0A0U0W4W6"/>
<dbReference type="Pfam" id="PF00440">
    <property type="entry name" value="TetR_N"/>
    <property type="match status" value="1"/>
</dbReference>
<dbReference type="PRINTS" id="PR00455">
    <property type="entry name" value="HTHTETR"/>
</dbReference>
<evidence type="ECO:0000259" key="3">
    <source>
        <dbReference type="PROSITE" id="PS50977"/>
    </source>
</evidence>
<sequence>MTSVARSYGGVTAERRRATRRAALLEAALDLFAEYGARAVSKRAVCSRARLNDRYFYEHFTDSDALLEAMVRDQTTAGLEAVGAAAHGVGSDVGAQIRATAAASLVFLTADPRRGQLLLRSHTSDVMQRARVDSTRAIANAMTAMLTDTATTGPASRLDIEMASFALVSGAMEVIAGWLRGDFATDQDHVADTVAGLLLAIPDIAAALPAVSANSIPLRR</sequence>
<evidence type="ECO:0000313" key="4">
    <source>
        <dbReference type="EMBL" id="CPR07339.1"/>
    </source>
</evidence>
<dbReference type="EMBL" id="CSTD01000001">
    <property type="protein sequence ID" value="CPR07339.1"/>
    <property type="molecule type" value="Genomic_DNA"/>
</dbReference>
<dbReference type="PANTHER" id="PTHR30055">
    <property type="entry name" value="HTH-TYPE TRANSCRIPTIONAL REGULATOR RUTR"/>
    <property type="match status" value="1"/>
</dbReference>
<dbReference type="GO" id="GO:0003700">
    <property type="term" value="F:DNA-binding transcription factor activity"/>
    <property type="evidence" value="ECO:0007669"/>
    <property type="project" value="TreeGrafter"/>
</dbReference>
<feature type="DNA-binding region" description="H-T-H motif" evidence="2">
    <location>
        <begin position="41"/>
        <end position="60"/>
    </location>
</feature>
<dbReference type="Proteomes" id="UP000198875">
    <property type="component" value="Unassembled WGS sequence"/>
</dbReference>
<evidence type="ECO:0000256" key="2">
    <source>
        <dbReference type="PROSITE-ProRule" id="PRU00335"/>
    </source>
</evidence>
<keyword evidence="1 2" id="KW-0238">DNA-binding</keyword>
<dbReference type="PROSITE" id="PS50977">
    <property type="entry name" value="HTH_TETR_2"/>
    <property type="match status" value="1"/>
</dbReference>
<accession>A0A0U0W4W6</accession>
<dbReference type="InterPro" id="IPR050109">
    <property type="entry name" value="HTH-type_TetR-like_transc_reg"/>
</dbReference>
<dbReference type="InterPro" id="IPR009057">
    <property type="entry name" value="Homeodomain-like_sf"/>
</dbReference>
<dbReference type="Gene3D" id="1.10.357.10">
    <property type="entry name" value="Tetracycline Repressor, domain 2"/>
    <property type="match status" value="1"/>
</dbReference>
<proteinExistence type="predicted"/>
<dbReference type="SUPFAM" id="SSF46689">
    <property type="entry name" value="Homeodomain-like"/>
    <property type="match status" value="1"/>
</dbReference>
<evidence type="ECO:0000313" key="5">
    <source>
        <dbReference type="Proteomes" id="UP000198875"/>
    </source>
</evidence>
<gene>
    <name evidence="4" type="ORF">BN971_00989</name>
</gene>